<name>A0A3B0UNI8_9ZZZZ</name>
<accession>A0A3B0UNI8</accession>
<protein>
    <recommendedName>
        <fullName evidence="2">Serine protease</fullName>
    </recommendedName>
</protein>
<gene>
    <name evidence="1" type="ORF">MNBD_CPR01-536</name>
</gene>
<dbReference type="EMBL" id="UOEV01000062">
    <property type="protein sequence ID" value="VAW32675.1"/>
    <property type="molecule type" value="Genomic_DNA"/>
</dbReference>
<proteinExistence type="predicted"/>
<reference evidence="1" key="1">
    <citation type="submission" date="2018-06" db="EMBL/GenBank/DDBJ databases">
        <authorList>
            <person name="Zhirakovskaya E."/>
        </authorList>
    </citation>
    <scope>NUCLEOTIDE SEQUENCE</scope>
</reference>
<evidence type="ECO:0000313" key="1">
    <source>
        <dbReference type="EMBL" id="VAW32675.1"/>
    </source>
</evidence>
<organism evidence="1">
    <name type="scientific">hydrothermal vent metagenome</name>
    <dbReference type="NCBI Taxonomy" id="652676"/>
    <lineage>
        <taxon>unclassified sequences</taxon>
        <taxon>metagenomes</taxon>
        <taxon>ecological metagenomes</taxon>
    </lineage>
</organism>
<dbReference type="AlphaFoldDB" id="A0A3B0UNI8"/>
<evidence type="ECO:0008006" key="2">
    <source>
        <dbReference type="Google" id="ProtNLM"/>
    </source>
</evidence>
<sequence>MYTSRMNIEELTKSQLLLLTVLVTFVTSIATGILTVSLLDQAPQVVTRTINQVVERTVKTVAPALPATVIKTITQAPAPSNEDLVTSALSAQDSRTVLVYSIDASTSTPAIAVGTYIPSAHAVVTAKAKELPTKASIEFPNGSVVVATLTNTVGGLSRYDISDKVKIPKVSNPKLVRAKNLRLGETVLAIRGDGSATTGIVSQVTSKGVHTTLPSIGAGVGAVDLSGNLIGIATGDAKGLFVSADVVASLLTATSKNATTTSKTTKNISVK</sequence>